<evidence type="ECO:0000313" key="2">
    <source>
        <dbReference type="EMBL" id="CAA9574755.1"/>
    </source>
</evidence>
<dbReference type="Pfam" id="PF13541">
    <property type="entry name" value="ChlI"/>
    <property type="match status" value="1"/>
</dbReference>
<dbReference type="AlphaFoldDB" id="A0A6J4VBQ8"/>
<dbReference type="InterPro" id="IPR020568">
    <property type="entry name" value="Ribosomal_Su5_D2-typ_SF"/>
</dbReference>
<sequence length="221" mass="22967">MLAKVFSCAVLGLDGVLIEVEVDVGTGQPGVVLVGLPDAAVQESRERVRAAIRNSGGRFPHGKVTVNLAPADLKKAGPTYDLPIAIGILIAGNQLLADLADALIVGELSLDGIVRHTPGIISMVSLAAEKGLRRAFVPEVDAKEAALIRGVEVYPIRTLADLVNHLTGDVPIVPLADGGAAAPHEGVWTATDFSEVRGQAHVKRGMEVAAAGAHNLVMFET</sequence>
<dbReference type="GO" id="GO:0005524">
    <property type="term" value="F:ATP binding"/>
    <property type="evidence" value="ECO:0007669"/>
    <property type="project" value="InterPro"/>
</dbReference>
<dbReference type="EMBL" id="CADCWJ010000605">
    <property type="protein sequence ID" value="CAA9574755.1"/>
    <property type="molecule type" value="Genomic_DNA"/>
</dbReference>
<evidence type="ECO:0000259" key="1">
    <source>
        <dbReference type="Pfam" id="PF01078"/>
    </source>
</evidence>
<dbReference type="Pfam" id="PF01078">
    <property type="entry name" value="Mg_chelatase"/>
    <property type="match status" value="1"/>
</dbReference>
<dbReference type="InterPro" id="IPR014721">
    <property type="entry name" value="Ribsml_uS5_D2-typ_fold_subgr"/>
</dbReference>
<dbReference type="SUPFAM" id="SSF54211">
    <property type="entry name" value="Ribosomal protein S5 domain 2-like"/>
    <property type="match status" value="1"/>
</dbReference>
<proteinExistence type="predicted"/>
<accession>A0A6J4VBQ8</accession>
<reference evidence="2" key="1">
    <citation type="submission" date="2020-02" db="EMBL/GenBank/DDBJ databases">
        <authorList>
            <person name="Meier V. D."/>
        </authorList>
    </citation>
    <scope>NUCLEOTIDE SEQUENCE</scope>
    <source>
        <strain evidence="2">AVDCRST_MAG87</strain>
    </source>
</reference>
<organism evidence="2">
    <name type="scientific">uncultured Thermomicrobiales bacterium</name>
    <dbReference type="NCBI Taxonomy" id="1645740"/>
    <lineage>
        <taxon>Bacteria</taxon>
        <taxon>Pseudomonadati</taxon>
        <taxon>Thermomicrobiota</taxon>
        <taxon>Thermomicrobia</taxon>
        <taxon>Thermomicrobiales</taxon>
        <taxon>environmental samples</taxon>
    </lineage>
</organism>
<name>A0A6J4VBQ8_9BACT</name>
<gene>
    <name evidence="2" type="ORF">AVDCRST_MAG87-2769</name>
</gene>
<protein>
    <submittedName>
        <fullName evidence="2">MG(2+) CHELATASE FAMILY PROTEIN / ComM-related protein</fullName>
    </submittedName>
</protein>
<dbReference type="InterPro" id="IPR000523">
    <property type="entry name" value="Mg_chelatse_chII-like_cat_dom"/>
</dbReference>
<dbReference type="Gene3D" id="3.30.230.10">
    <property type="match status" value="1"/>
</dbReference>
<feature type="domain" description="Magnesium chelatase ChlI-like catalytic" evidence="1">
    <location>
        <begin position="192"/>
        <end position="219"/>
    </location>
</feature>